<proteinExistence type="predicted"/>
<keyword evidence="3" id="KW-1185">Reference proteome</keyword>
<gene>
    <name evidence="2" type="ORF">ABID21_001871</name>
</gene>
<accession>A0ABV2H5D2</accession>
<feature type="transmembrane region" description="Helical" evidence="1">
    <location>
        <begin position="20"/>
        <end position="40"/>
    </location>
</feature>
<dbReference type="RefSeq" id="WP_247243688.1">
    <property type="nucleotide sequence ID" value="NZ_JALJRA010000006.1"/>
</dbReference>
<protein>
    <submittedName>
        <fullName evidence="2">Uncharacterized protein</fullName>
    </submittedName>
</protein>
<keyword evidence="1" id="KW-1133">Transmembrane helix</keyword>
<evidence type="ECO:0000313" key="2">
    <source>
        <dbReference type="EMBL" id="MET3585762.1"/>
    </source>
</evidence>
<reference evidence="2 3" key="1">
    <citation type="submission" date="2024-06" db="EMBL/GenBank/DDBJ databases">
        <title>Genomic Encyclopedia of Type Strains, Phase IV (KMG-IV): sequencing the most valuable type-strain genomes for metagenomic binning, comparative biology and taxonomic classification.</title>
        <authorList>
            <person name="Goeker M."/>
        </authorList>
    </citation>
    <scope>NUCLEOTIDE SEQUENCE [LARGE SCALE GENOMIC DNA]</scope>
    <source>
        <strain evidence="2 3">DSM 105042</strain>
    </source>
</reference>
<name>A0ABV2H5D2_9HYPH</name>
<sequence>MSDPARLRTHRTLLGSGGGLALICIARHVVPLQLIVVGYMKKWTFRILGLTFIAAAVLQYISYNMPSPDGSDPTALASVFGWAWTVLIAFPGILLIAASSRR</sequence>
<dbReference type="EMBL" id="JBEPLJ010000006">
    <property type="protein sequence ID" value="MET3585762.1"/>
    <property type="molecule type" value="Genomic_DNA"/>
</dbReference>
<dbReference type="Proteomes" id="UP001549031">
    <property type="component" value="Unassembled WGS sequence"/>
</dbReference>
<evidence type="ECO:0000313" key="3">
    <source>
        <dbReference type="Proteomes" id="UP001549031"/>
    </source>
</evidence>
<feature type="transmembrane region" description="Helical" evidence="1">
    <location>
        <begin position="75"/>
        <end position="98"/>
    </location>
</feature>
<comment type="caution">
    <text evidence="2">The sequence shown here is derived from an EMBL/GenBank/DDBJ whole genome shotgun (WGS) entry which is preliminary data.</text>
</comment>
<keyword evidence="1" id="KW-0472">Membrane</keyword>
<feature type="transmembrane region" description="Helical" evidence="1">
    <location>
        <begin position="47"/>
        <end position="63"/>
    </location>
</feature>
<evidence type="ECO:0000256" key="1">
    <source>
        <dbReference type="SAM" id="Phobius"/>
    </source>
</evidence>
<keyword evidence="1" id="KW-0812">Transmembrane</keyword>
<organism evidence="2 3">
    <name type="scientific">Pseudorhizobium tarimense</name>
    <dbReference type="NCBI Taxonomy" id="1079109"/>
    <lineage>
        <taxon>Bacteria</taxon>
        <taxon>Pseudomonadati</taxon>
        <taxon>Pseudomonadota</taxon>
        <taxon>Alphaproteobacteria</taxon>
        <taxon>Hyphomicrobiales</taxon>
        <taxon>Rhizobiaceae</taxon>
        <taxon>Rhizobium/Agrobacterium group</taxon>
        <taxon>Pseudorhizobium</taxon>
    </lineage>
</organism>